<dbReference type="PRINTS" id="PR00455">
    <property type="entry name" value="HTHTETR"/>
</dbReference>
<dbReference type="InterPro" id="IPR036271">
    <property type="entry name" value="Tet_transcr_reg_TetR-rel_C_sf"/>
</dbReference>
<dbReference type="AlphaFoldDB" id="A0A0C2JR33"/>
<evidence type="ECO:0000256" key="2">
    <source>
        <dbReference type="ARBA" id="ARBA00023125"/>
    </source>
</evidence>
<organism evidence="6 7">
    <name type="scientific">Streptomonospora alba</name>
    <dbReference type="NCBI Taxonomy" id="183763"/>
    <lineage>
        <taxon>Bacteria</taxon>
        <taxon>Bacillati</taxon>
        <taxon>Actinomycetota</taxon>
        <taxon>Actinomycetes</taxon>
        <taxon>Streptosporangiales</taxon>
        <taxon>Nocardiopsidaceae</taxon>
        <taxon>Streptomonospora</taxon>
    </lineage>
</organism>
<dbReference type="InterPro" id="IPR050109">
    <property type="entry name" value="HTH-type_TetR-like_transc_reg"/>
</dbReference>
<dbReference type="STRING" id="183763.LP52_08985"/>
<evidence type="ECO:0000256" key="4">
    <source>
        <dbReference type="PROSITE-ProRule" id="PRU00335"/>
    </source>
</evidence>
<dbReference type="PANTHER" id="PTHR30055">
    <property type="entry name" value="HTH-TYPE TRANSCRIPTIONAL REGULATOR RUTR"/>
    <property type="match status" value="1"/>
</dbReference>
<reference evidence="7" key="1">
    <citation type="journal article" date="2015" name="Chem. Biol.">
        <title>Structure, bioactivity, and resistance mechanism of streptomonomicin, an unusual lasso Peptide from an understudied halophilic actinomycete.</title>
        <authorList>
            <person name="Metelev M."/>
            <person name="Tietz J.I."/>
            <person name="Melby J.O."/>
            <person name="Blair P.M."/>
            <person name="Zhu L."/>
            <person name="Livnat I."/>
            <person name="Severinov K."/>
            <person name="Mitchell D.A."/>
        </authorList>
    </citation>
    <scope>NUCLEOTIDE SEQUENCE [LARGE SCALE GENOMIC DNA]</scope>
    <source>
        <strain evidence="7">YIM 90003</strain>
    </source>
</reference>
<comment type="caution">
    <text evidence="6">The sequence shown here is derived from an EMBL/GenBank/DDBJ whole genome shotgun (WGS) entry which is preliminary data.</text>
</comment>
<dbReference type="Proteomes" id="UP000031675">
    <property type="component" value="Unassembled WGS sequence"/>
</dbReference>
<keyword evidence="3" id="KW-0804">Transcription</keyword>
<proteinExistence type="predicted"/>
<accession>A0A0C2JR33</accession>
<dbReference type="PROSITE" id="PS50977">
    <property type="entry name" value="HTH_TETR_2"/>
    <property type="match status" value="1"/>
</dbReference>
<feature type="DNA-binding region" description="H-T-H motif" evidence="4">
    <location>
        <begin position="34"/>
        <end position="53"/>
    </location>
</feature>
<dbReference type="PANTHER" id="PTHR30055:SF238">
    <property type="entry name" value="MYCOFACTOCIN BIOSYNTHESIS TRANSCRIPTIONAL REGULATOR MFTR-RELATED"/>
    <property type="match status" value="1"/>
</dbReference>
<name>A0A0C2JR33_9ACTN</name>
<dbReference type="SUPFAM" id="SSF48498">
    <property type="entry name" value="Tetracyclin repressor-like, C-terminal domain"/>
    <property type="match status" value="1"/>
</dbReference>
<dbReference type="EMBL" id="JROO01000014">
    <property type="protein sequence ID" value="KIH99277.1"/>
    <property type="molecule type" value="Genomic_DNA"/>
</dbReference>
<evidence type="ECO:0000256" key="1">
    <source>
        <dbReference type="ARBA" id="ARBA00023015"/>
    </source>
</evidence>
<keyword evidence="7" id="KW-1185">Reference proteome</keyword>
<dbReference type="GO" id="GO:0003700">
    <property type="term" value="F:DNA-binding transcription factor activity"/>
    <property type="evidence" value="ECO:0007669"/>
    <property type="project" value="TreeGrafter"/>
</dbReference>
<evidence type="ECO:0000313" key="7">
    <source>
        <dbReference type="Proteomes" id="UP000031675"/>
    </source>
</evidence>
<evidence type="ECO:0000313" key="6">
    <source>
        <dbReference type="EMBL" id="KIH99277.1"/>
    </source>
</evidence>
<dbReference type="InterPro" id="IPR009057">
    <property type="entry name" value="Homeodomain-like_sf"/>
</dbReference>
<dbReference type="SUPFAM" id="SSF46689">
    <property type="entry name" value="Homeodomain-like"/>
    <property type="match status" value="1"/>
</dbReference>
<keyword evidence="2 4" id="KW-0238">DNA-binding</keyword>
<dbReference type="Gene3D" id="1.10.357.10">
    <property type="entry name" value="Tetracycline Repressor, domain 2"/>
    <property type="match status" value="1"/>
</dbReference>
<dbReference type="Pfam" id="PF00440">
    <property type="entry name" value="TetR_N"/>
    <property type="match status" value="1"/>
</dbReference>
<evidence type="ECO:0000256" key="3">
    <source>
        <dbReference type="ARBA" id="ARBA00023163"/>
    </source>
</evidence>
<evidence type="ECO:0000259" key="5">
    <source>
        <dbReference type="PROSITE" id="PS50977"/>
    </source>
</evidence>
<gene>
    <name evidence="6" type="ORF">LP52_08985</name>
</gene>
<dbReference type="InterPro" id="IPR001647">
    <property type="entry name" value="HTH_TetR"/>
</dbReference>
<dbReference type="GO" id="GO:0000976">
    <property type="term" value="F:transcription cis-regulatory region binding"/>
    <property type="evidence" value="ECO:0007669"/>
    <property type="project" value="TreeGrafter"/>
</dbReference>
<protein>
    <submittedName>
        <fullName evidence="6">TetR family transcriptional regulator</fullName>
    </submittedName>
</protein>
<keyword evidence="1" id="KW-0805">Transcription regulation</keyword>
<sequence length="214" mass="22746">MDPEPTAGAHVSTRERILDAAYQVMHTHGLAHSTTKEIARAAGYSEATLYKHFRDKTDLFTAVLMERLPSALPALLSGLADRAGRGDLAATLEEVARAAMAFYTDAFPMAASVFAEPALLASHRAALAERGAGPGTVSAALADYLEAERRAGRLAPSADPASLADLLLGACFQHAFLSHFPGPRERAAEEHRRLARDLVAALLQSAAPPDRPAR</sequence>
<feature type="domain" description="HTH tetR-type" evidence="5">
    <location>
        <begin position="11"/>
        <end position="71"/>
    </location>
</feature>